<keyword evidence="2 11" id="KW-0547">Nucleotide-binding</keyword>
<dbReference type="PROSITE" id="PS51217">
    <property type="entry name" value="UVRD_HELICASE_CTER"/>
    <property type="match status" value="1"/>
</dbReference>
<dbReference type="PANTHER" id="PTHR11070:SF2">
    <property type="entry name" value="ATP-DEPENDENT DNA HELICASE SRS2"/>
    <property type="match status" value="1"/>
</dbReference>
<dbReference type="InterPro" id="IPR014017">
    <property type="entry name" value="DNA_helicase_UvrD-like_C"/>
</dbReference>
<keyword evidence="3 11" id="KW-0378">Hydrolase</keyword>
<dbReference type="InterPro" id="IPR027417">
    <property type="entry name" value="P-loop_NTPase"/>
</dbReference>
<comment type="catalytic activity">
    <reaction evidence="10">
        <text>ATP + H2O = ADP + phosphate + H(+)</text>
        <dbReference type="Rhea" id="RHEA:13065"/>
        <dbReference type="ChEBI" id="CHEBI:15377"/>
        <dbReference type="ChEBI" id="CHEBI:15378"/>
        <dbReference type="ChEBI" id="CHEBI:30616"/>
        <dbReference type="ChEBI" id="CHEBI:43474"/>
        <dbReference type="ChEBI" id="CHEBI:456216"/>
        <dbReference type="EC" id="5.6.2.4"/>
    </reaction>
</comment>
<reference evidence="14 15" key="1">
    <citation type="submission" date="2015-09" db="EMBL/GenBank/DDBJ databases">
        <authorList>
            <consortium name="Pathogen Informatics"/>
        </authorList>
    </citation>
    <scope>NUCLEOTIDE SEQUENCE [LARGE SCALE GENOMIC DNA]</scope>
    <source>
        <strain evidence="14 15">2789STDY5608868</strain>
    </source>
</reference>
<dbReference type="CDD" id="cd18807">
    <property type="entry name" value="SF1_C_UvrD"/>
    <property type="match status" value="1"/>
</dbReference>
<dbReference type="GO" id="GO:0003677">
    <property type="term" value="F:DNA binding"/>
    <property type="evidence" value="ECO:0007669"/>
    <property type="project" value="UniProtKB-KW"/>
</dbReference>
<dbReference type="PROSITE" id="PS51198">
    <property type="entry name" value="UVRD_HELICASE_ATP_BIND"/>
    <property type="match status" value="1"/>
</dbReference>
<evidence type="ECO:0000313" key="15">
    <source>
        <dbReference type="Proteomes" id="UP000095598"/>
    </source>
</evidence>
<sequence>MSFNEAQTEAIHHKEGPLLIIAGPGSGKTTVIVNRTKNLIEEHHIDPRKILVVTFTKSAAEEMGIRFQKLCLEEEDPDQYTGVHFGTIHSICFQILVSYFGYDYSQLIQENEKYRILYALAKQYDFASLDYNKFIADIAKAIGYIKNCDGKDINYSKFDVSEYQVKKMMKGYQEVLEKEHKIDFDDMLLRCRDNLKKHEDVLADVQETFHYIMIDEFQDTNNVQAEIFNMIAEKRKNICVVGDDDQSLYRFRGAKPEIMLDFEKTYPKTKKVVLNINYRSDRNIVAASKKFIEYNKTRFPKDIKSFHKRRYKIQLLQLPNDKEQNTWIIKKINELYKKGVPYSEMAVIYRTNRESKTVIDQLVKKDIPFQAKIEDVINIYNHFIFNDILNFMELAKGSKSMARWTRALKRPTAYIPNDAFKECKSLDDLKQWGFDHGKPYIKKNIEAVERKIRKLKVLDFKKQVGYIKRTLNYEEGLISYAEYKGEDETLLLEILDDLEEDSKECNSMKEWQQRAKEYTATIKRTVSIDEEKDAVNLTTMHGSKGLEYQVVFMIDVNEGITPYEKAETVPELEEERRMFYVGMTRAKERLFIISTDQFRGKDTVPSDYYYELQNILEKKES</sequence>
<dbReference type="InterPro" id="IPR000212">
    <property type="entry name" value="DNA_helicase_UvrD/REP"/>
</dbReference>
<evidence type="ECO:0000256" key="6">
    <source>
        <dbReference type="ARBA" id="ARBA00023125"/>
    </source>
</evidence>
<evidence type="ECO:0000259" key="13">
    <source>
        <dbReference type="PROSITE" id="PS51217"/>
    </source>
</evidence>
<dbReference type="SUPFAM" id="SSF52540">
    <property type="entry name" value="P-loop containing nucleoside triphosphate hydrolases"/>
    <property type="match status" value="1"/>
</dbReference>
<evidence type="ECO:0000256" key="8">
    <source>
        <dbReference type="ARBA" id="ARBA00034617"/>
    </source>
</evidence>
<evidence type="ECO:0000259" key="12">
    <source>
        <dbReference type="PROSITE" id="PS51198"/>
    </source>
</evidence>
<evidence type="ECO:0000313" key="14">
    <source>
        <dbReference type="EMBL" id="CUN10870.1"/>
    </source>
</evidence>
<proteinExistence type="inferred from homology"/>
<evidence type="ECO:0000256" key="4">
    <source>
        <dbReference type="ARBA" id="ARBA00022806"/>
    </source>
</evidence>
<dbReference type="EC" id="5.6.2.4" evidence="9"/>
<protein>
    <recommendedName>
        <fullName evidence="9">DNA 3'-5' helicase</fullName>
        <ecNumber evidence="9">5.6.2.4</ecNumber>
    </recommendedName>
</protein>
<dbReference type="GO" id="GO:0016887">
    <property type="term" value="F:ATP hydrolysis activity"/>
    <property type="evidence" value="ECO:0007669"/>
    <property type="project" value="RHEA"/>
</dbReference>
<dbReference type="Proteomes" id="UP000095598">
    <property type="component" value="Unassembled WGS sequence"/>
</dbReference>
<dbReference type="Pfam" id="PF00580">
    <property type="entry name" value="UvrD-helicase"/>
    <property type="match status" value="1"/>
</dbReference>
<comment type="catalytic activity">
    <reaction evidence="8">
        <text>Couples ATP hydrolysis with the unwinding of duplex DNA by translocating in the 3'-5' direction.</text>
        <dbReference type="EC" id="5.6.2.4"/>
    </reaction>
</comment>
<dbReference type="Gene3D" id="1.10.486.10">
    <property type="entry name" value="PCRA, domain 4"/>
    <property type="match status" value="1"/>
</dbReference>
<dbReference type="InterPro" id="IPR013986">
    <property type="entry name" value="DExx_box_DNA_helicase_dom_sf"/>
</dbReference>
<dbReference type="Gene3D" id="1.10.10.160">
    <property type="match status" value="1"/>
</dbReference>
<dbReference type="Pfam" id="PF13361">
    <property type="entry name" value="UvrD_C"/>
    <property type="match status" value="1"/>
</dbReference>
<name>A0A173U8T0_ANAHA</name>
<dbReference type="PANTHER" id="PTHR11070">
    <property type="entry name" value="UVRD / RECB / PCRA DNA HELICASE FAMILY MEMBER"/>
    <property type="match status" value="1"/>
</dbReference>
<evidence type="ECO:0000256" key="9">
    <source>
        <dbReference type="ARBA" id="ARBA00034808"/>
    </source>
</evidence>
<dbReference type="RefSeq" id="WP_044925186.1">
    <property type="nucleotide sequence ID" value="NZ_CYXT01000023.1"/>
</dbReference>
<keyword evidence="5 11" id="KW-0067">ATP-binding</keyword>
<evidence type="ECO:0000256" key="5">
    <source>
        <dbReference type="ARBA" id="ARBA00022840"/>
    </source>
</evidence>
<keyword evidence="4 11" id="KW-0347">Helicase</keyword>
<dbReference type="CDD" id="cd17932">
    <property type="entry name" value="DEXQc_UvrD"/>
    <property type="match status" value="1"/>
</dbReference>
<evidence type="ECO:0000256" key="11">
    <source>
        <dbReference type="PROSITE-ProRule" id="PRU00560"/>
    </source>
</evidence>
<dbReference type="GO" id="GO:0000725">
    <property type="term" value="P:recombinational repair"/>
    <property type="evidence" value="ECO:0007669"/>
    <property type="project" value="TreeGrafter"/>
</dbReference>
<dbReference type="GO" id="GO:0043138">
    <property type="term" value="F:3'-5' DNA helicase activity"/>
    <property type="evidence" value="ECO:0007669"/>
    <property type="project" value="UniProtKB-EC"/>
</dbReference>
<dbReference type="InterPro" id="IPR014016">
    <property type="entry name" value="UvrD-like_ATP-bd"/>
</dbReference>
<evidence type="ECO:0000256" key="7">
    <source>
        <dbReference type="ARBA" id="ARBA00023235"/>
    </source>
</evidence>
<gene>
    <name evidence="14" type="primary">yjcD_1</name>
    <name evidence="14" type="ORF">ERS852425_02673</name>
</gene>
<comment type="similarity">
    <text evidence="1">Belongs to the helicase family. UvrD subfamily.</text>
</comment>
<evidence type="ECO:0000256" key="2">
    <source>
        <dbReference type="ARBA" id="ARBA00022741"/>
    </source>
</evidence>
<dbReference type="AlphaFoldDB" id="A0A173U8T0"/>
<feature type="domain" description="UvrD-like helicase ATP-binding" evidence="12">
    <location>
        <begin position="1"/>
        <end position="281"/>
    </location>
</feature>
<dbReference type="Gene3D" id="3.40.50.300">
    <property type="entry name" value="P-loop containing nucleotide triphosphate hydrolases"/>
    <property type="match status" value="2"/>
</dbReference>
<feature type="binding site" evidence="11">
    <location>
        <begin position="22"/>
        <end position="29"/>
    </location>
    <ligand>
        <name>ATP</name>
        <dbReference type="ChEBI" id="CHEBI:30616"/>
    </ligand>
</feature>
<dbReference type="GO" id="GO:0005524">
    <property type="term" value="F:ATP binding"/>
    <property type="evidence" value="ECO:0007669"/>
    <property type="project" value="UniProtKB-UniRule"/>
</dbReference>
<evidence type="ECO:0000256" key="10">
    <source>
        <dbReference type="ARBA" id="ARBA00048988"/>
    </source>
</evidence>
<feature type="domain" description="UvrD-like helicase C-terminal" evidence="13">
    <location>
        <begin position="282"/>
        <end position="545"/>
    </location>
</feature>
<dbReference type="EMBL" id="CYXT01000023">
    <property type="protein sequence ID" value="CUN10870.1"/>
    <property type="molecule type" value="Genomic_DNA"/>
</dbReference>
<accession>A0A173U8T0</accession>
<evidence type="ECO:0000256" key="1">
    <source>
        <dbReference type="ARBA" id="ARBA00009922"/>
    </source>
</evidence>
<evidence type="ECO:0000256" key="3">
    <source>
        <dbReference type="ARBA" id="ARBA00022801"/>
    </source>
</evidence>
<dbReference type="GO" id="GO:0033202">
    <property type="term" value="C:DNA helicase complex"/>
    <property type="evidence" value="ECO:0007669"/>
    <property type="project" value="TreeGrafter"/>
</dbReference>
<dbReference type="GO" id="GO:0005829">
    <property type="term" value="C:cytosol"/>
    <property type="evidence" value="ECO:0007669"/>
    <property type="project" value="TreeGrafter"/>
</dbReference>
<keyword evidence="7" id="KW-0413">Isomerase</keyword>
<keyword evidence="6" id="KW-0238">DNA-binding</keyword>
<organism evidence="14 15">
    <name type="scientific">Anaerostipes hadrus</name>
    <dbReference type="NCBI Taxonomy" id="649756"/>
    <lineage>
        <taxon>Bacteria</taxon>
        <taxon>Bacillati</taxon>
        <taxon>Bacillota</taxon>
        <taxon>Clostridia</taxon>
        <taxon>Lachnospirales</taxon>
        <taxon>Lachnospiraceae</taxon>
        <taxon>Anaerostipes</taxon>
    </lineage>
</organism>